<feature type="compositionally biased region" description="Low complexity" evidence="6">
    <location>
        <begin position="266"/>
        <end position="282"/>
    </location>
</feature>
<dbReference type="Pfam" id="PF07767">
    <property type="entry name" value="Nop53"/>
    <property type="match status" value="1"/>
</dbReference>
<dbReference type="Proteomes" id="UP001438707">
    <property type="component" value="Unassembled WGS sequence"/>
</dbReference>
<name>A0AAW1RDQ7_9CHLO</name>
<comment type="subcellular location">
    <subcellularLocation>
        <location evidence="5">Nucleus</location>
        <location evidence="5">Nucleolus</location>
    </subcellularLocation>
    <subcellularLocation>
        <location evidence="5">Nucleus</location>
        <location evidence="5">Nucleoplasm</location>
    </subcellularLocation>
</comment>
<evidence type="ECO:0000256" key="2">
    <source>
        <dbReference type="ARBA" id="ARBA00018339"/>
    </source>
</evidence>
<evidence type="ECO:0000256" key="1">
    <source>
        <dbReference type="ARBA" id="ARBA00008838"/>
    </source>
</evidence>
<sequence length="448" mass="48643">MVLKGKRAWRRQIDTGPLVEHISSQAREKQQGLVLEDVPDQDLFFEDKAGVAVNEALSEARRARKRPRLLKSQAVLAEAHATRPAIPHQVRSQKGQPRRQSQQPARPSLANAKPAATSSIYDLWDETEPAAACDGQLTLSGSLNLDKNSSGVARMEGTGAGKKVRRVQVAHPGTSFNPDPEQHQEVLASAVAHEVGKGLERELGVKERGQLAPAAALAASSQLDGMDELAMLQTLADETDEDDPEAIQLAEEDETGDEAGVGEVTGGQVRRQPGRRPQPSSVKLESRKAAQAQQAARVALKQQRRDIENLSGLERSIDASEERQSCRRLRLAADRAEKAASAPARLSRHPFKPEPEQVLTTDEVTGSLRQLRPAVALARERFKALQRAGAVEPRIAVQPKKARKISLRCRGVGPNDDNPQPPALGPSAKRKARRARNAAAAMPEWIGV</sequence>
<comment type="function">
    <text evidence="5">May play a role in ribosome biogenesis.</text>
</comment>
<dbReference type="GO" id="GO:0000027">
    <property type="term" value="P:ribosomal large subunit assembly"/>
    <property type="evidence" value="ECO:0007669"/>
    <property type="project" value="UniProtKB-UniRule"/>
</dbReference>
<evidence type="ECO:0000313" key="8">
    <source>
        <dbReference type="Proteomes" id="UP001438707"/>
    </source>
</evidence>
<organism evidence="7 8">
    <name type="scientific">Apatococcus lobatus</name>
    <dbReference type="NCBI Taxonomy" id="904363"/>
    <lineage>
        <taxon>Eukaryota</taxon>
        <taxon>Viridiplantae</taxon>
        <taxon>Chlorophyta</taxon>
        <taxon>core chlorophytes</taxon>
        <taxon>Trebouxiophyceae</taxon>
        <taxon>Chlorellales</taxon>
        <taxon>Chlorellaceae</taxon>
        <taxon>Apatococcus</taxon>
    </lineage>
</organism>
<dbReference type="GO" id="GO:0005654">
    <property type="term" value="C:nucleoplasm"/>
    <property type="evidence" value="ECO:0007669"/>
    <property type="project" value="UniProtKB-SubCell"/>
</dbReference>
<dbReference type="InterPro" id="IPR011687">
    <property type="entry name" value="Nop53/GLTSCR2"/>
</dbReference>
<feature type="region of interest" description="Disordered" evidence="6">
    <location>
        <begin position="250"/>
        <end position="290"/>
    </location>
</feature>
<proteinExistence type="inferred from homology"/>
<feature type="compositionally biased region" description="Low complexity" evidence="6">
    <location>
        <begin position="98"/>
        <end position="108"/>
    </location>
</feature>
<evidence type="ECO:0000256" key="6">
    <source>
        <dbReference type="SAM" id="MobiDB-lite"/>
    </source>
</evidence>
<keyword evidence="8" id="KW-1185">Reference proteome</keyword>
<keyword evidence="4 5" id="KW-0539">Nucleus</keyword>
<dbReference type="GO" id="GO:0005730">
    <property type="term" value="C:nucleolus"/>
    <property type="evidence" value="ECO:0007669"/>
    <property type="project" value="UniProtKB-SubCell"/>
</dbReference>
<evidence type="ECO:0000313" key="7">
    <source>
        <dbReference type="EMBL" id="KAK9831696.1"/>
    </source>
</evidence>
<evidence type="ECO:0000256" key="4">
    <source>
        <dbReference type="ARBA" id="ARBA00023242"/>
    </source>
</evidence>
<dbReference type="GO" id="GO:0008097">
    <property type="term" value="F:5S rRNA binding"/>
    <property type="evidence" value="ECO:0007669"/>
    <property type="project" value="TreeGrafter"/>
</dbReference>
<evidence type="ECO:0000256" key="5">
    <source>
        <dbReference type="PIRNR" id="PIRNR017302"/>
    </source>
</evidence>
<comment type="caution">
    <text evidence="7">The sequence shown here is derived from an EMBL/GenBank/DDBJ whole genome shotgun (WGS) entry which is preliminary data.</text>
</comment>
<dbReference type="GO" id="GO:0006364">
    <property type="term" value="P:rRNA processing"/>
    <property type="evidence" value="ECO:0007669"/>
    <property type="project" value="TreeGrafter"/>
</dbReference>
<keyword evidence="3 5" id="KW-0690">Ribosome biogenesis</keyword>
<protein>
    <recommendedName>
        <fullName evidence="2 5">Ribosome biogenesis protein NOP53</fullName>
    </recommendedName>
</protein>
<gene>
    <name evidence="7" type="ORF">WJX74_006429</name>
</gene>
<feature type="region of interest" description="Disordered" evidence="6">
    <location>
        <begin position="409"/>
        <end position="448"/>
    </location>
</feature>
<dbReference type="AlphaFoldDB" id="A0AAW1RDQ7"/>
<dbReference type="PANTHER" id="PTHR14211">
    <property type="entry name" value="GLIOMA SUPPRESSOR CANDIDATE REGION GENE 2"/>
    <property type="match status" value="1"/>
</dbReference>
<comment type="similarity">
    <text evidence="1 5">Belongs to the NOP53 family.</text>
</comment>
<dbReference type="EMBL" id="JALJOS010000013">
    <property type="protein sequence ID" value="KAK9831696.1"/>
    <property type="molecule type" value="Genomic_DNA"/>
</dbReference>
<accession>A0AAW1RDQ7</accession>
<dbReference type="PANTHER" id="PTHR14211:SF7">
    <property type="entry name" value="RIBOSOME BIOGENESIS PROTEIN NOP53"/>
    <property type="match status" value="1"/>
</dbReference>
<feature type="region of interest" description="Disordered" evidence="6">
    <location>
        <begin position="77"/>
        <end position="115"/>
    </location>
</feature>
<reference evidence="7 8" key="1">
    <citation type="journal article" date="2024" name="Nat. Commun.">
        <title>Phylogenomics reveals the evolutionary origins of lichenization in chlorophyte algae.</title>
        <authorList>
            <person name="Puginier C."/>
            <person name="Libourel C."/>
            <person name="Otte J."/>
            <person name="Skaloud P."/>
            <person name="Haon M."/>
            <person name="Grisel S."/>
            <person name="Petersen M."/>
            <person name="Berrin J.G."/>
            <person name="Delaux P.M."/>
            <person name="Dal Grande F."/>
            <person name="Keller J."/>
        </authorList>
    </citation>
    <scope>NUCLEOTIDE SEQUENCE [LARGE SCALE GENOMIC DNA]</scope>
    <source>
        <strain evidence="7 8">SAG 2145</strain>
    </source>
</reference>
<evidence type="ECO:0000256" key="3">
    <source>
        <dbReference type="ARBA" id="ARBA00022517"/>
    </source>
</evidence>
<dbReference type="PIRSF" id="PIRSF017302">
    <property type="entry name" value="Gltscr2"/>
    <property type="match status" value="1"/>
</dbReference>